<dbReference type="EMBL" id="JAIKTS010000001">
    <property type="protein sequence ID" value="MCL7713420.1"/>
    <property type="molecule type" value="Genomic_DNA"/>
</dbReference>
<organism evidence="2 3">
    <name type="scientific">Stenotrophomonas mori</name>
    <dbReference type="NCBI Taxonomy" id="2871096"/>
    <lineage>
        <taxon>Bacteria</taxon>
        <taxon>Pseudomonadati</taxon>
        <taxon>Pseudomonadota</taxon>
        <taxon>Gammaproteobacteria</taxon>
        <taxon>Lysobacterales</taxon>
        <taxon>Lysobacteraceae</taxon>
        <taxon>Stenotrophomonas</taxon>
    </lineage>
</organism>
<accession>A0ABT0SEI9</accession>
<sequence>MLKNVRTVGCLLLLAGSAEVSAQQAGCPSLPAASGLQWQEQAQSDFIVCKAAAGDGRIVLNVMLTPRDPGLNFNRTLRAERGSFGGESLYWYTPDMGGRDVPGLDFRRITTVKLARNHYAQIWIDAGDAGELAALQQVTGELGSADSGLAGHAR</sequence>
<gene>
    <name evidence="2" type="ORF">K5L01_01930</name>
</gene>
<comment type="caution">
    <text evidence="2">The sequence shown here is derived from an EMBL/GenBank/DDBJ whole genome shotgun (WGS) entry which is preliminary data.</text>
</comment>
<keyword evidence="1" id="KW-0732">Signal</keyword>
<dbReference type="Proteomes" id="UP001431235">
    <property type="component" value="Unassembled WGS sequence"/>
</dbReference>
<evidence type="ECO:0000313" key="2">
    <source>
        <dbReference type="EMBL" id="MCL7713420.1"/>
    </source>
</evidence>
<dbReference type="RefSeq" id="WP_250061440.1">
    <property type="nucleotide sequence ID" value="NZ_JAIKTS010000001.1"/>
</dbReference>
<protein>
    <recommendedName>
        <fullName evidence="4">Secreted protein</fullName>
    </recommendedName>
</protein>
<evidence type="ECO:0000313" key="3">
    <source>
        <dbReference type="Proteomes" id="UP001431235"/>
    </source>
</evidence>
<feature type="signal peptide" evidence="1">
    <location>
        <begin position="1"/>
        <end position="22"/>
    </location>
</feature>
<evidence type="ECO:0008006" key="4">
    <source>
        <dbReference type="Google" id="ProtNLM"/>
    </source>
</evidence>
<reference evidence="2 3" key="1">
    <citation type="submission" date="2021-08" db="EMBL/GenBank/DDBJ databases">
        <title>Novel members of of the genus Stenotrophomonas from differernt environment.</title>
        <authorList>
            <person name="Deng Y."/>
        </authorList>
    </citation>
    <scope>NUCLEOTIDE SEQUENCE [LARGE SCALE GENOMIC DNA]</scope>
    <source>
        <strain evidence="2 3">CPCC 101365</strain>
    </source>
</reference>
<proteinExistence type="predicted"/>
<evidence type="ECO:0000256" key="1">
    <source>
        <dbReference type="SAM" id="SignalP"/>
    </source>
</evidence>
<keyword evidence="3" id="KW-1185">Reference proteome</keyword>
<feature type="chain" id="PRO_5046820326" description="Secreted protein" evidence="1">
    <location>
        <begin position="23"/>
        <end position="154"/>
    </location>
</feature>
<name>A0ABT0SEI9_9GAMM</name>